<evidence type="ECO:0000313" key="2">
    <source>
        <dbReference type="EMBL" id="KAK1688186.1"/>
    </source>
</evidence>
<evidence type="ECO:0000313" key="3">
    <source>
        <dbReference type="Proteomes" id="UP001224890"/>
    </source>
</evidence>
<reference evidence="2" key="1">
    <citation type="submission" date="2021-06" db="EMBL/GenBank/DDBJ databases">
        <title>Comparative genomics, transcriptomics and evolutionary studies reveal genomic signatures of adaptation to plant cell wall in hemibiotrophic fungi.</title>
        <authorList>
            <consortium name="DOE Joint Genome Institute"/>
            <person name="Baroncelli R."/>
            <person name="Diaz J.F."/>
            <person name="Benocci T."/>
            <person name="Peng M."/>
            <person name="Battaglia E."/>
            <person name="Haridas S."/>
            <person name="Andreopoulos W."/>
            <person name="Labutti K."/>
            <person name="Pangilinan J."/>
            <person name="Floch G.L."/>
            <person name="Makela M.R."/>
            <person name="Henrissat B."/>
            <person name="Grigoriev I.V."/>
            <person name="Crouch J.A."/>
            <person name="De Vries R.P."/>
            <person name="Sukno S.A."/>
            <person name="Thon M.R."/>
        </authorList>
    </citation>
    <scope>NUCLEOTIDE SEQUENCE</scope>
    <source>
        <strain evidence="2">CBS 193.32</strain>
    </source>
</reference>
<dbReference type="EMBL" id="JAHMHR010000012">
    <property type="protein sequence ID" value="KAK1688186.1"/>
    <property type="molecule type" value="Genomic_DNA"/>
</dbReference>
<dbReference type="GeneID" id="85458921"/>
<organism evidence="2 3">
    <name type="scientific">Colletotrichum godetiae</name>
    <dbReference type="NCBI Taxonomy" id="1209918"/>
    <lineage>
        <taxon>Eukaryota</taxon>
        <taxon>Fungi</taxon>
        <taxon>Dikarya</taxon>
        <taxon>Ascomycota</taxon>
        <taxon>Pezizomycotina</taxon>
        <taxon>Sordariomycetes</taxon>
        <taxon>Hypocreomycetidae</taxon>
        <taxon>Glomerellales</taxon>
        <taxon>Glomerellaceae</taxon>
        <taxon>Colletotrichum</taxon>
        <taxon>Colletotrichum acutatum species complex</taxon>
    </lineage>
</organism>
<feature type="region of interest" description="Disordered" evidence="1">
    <location>
        <begin position="1"/>
        <end position="52"/>
    </location>
</feature>
<evidence type="ECO:0000256" key="1">
    <source>
        <dbReference type="SAM" id="MobiDB-lite"/>
    </source>
</evidence>
<feature type="compositionally biased region" description="Polar residues" evidence="1">
    <location>
        <begin position="1"/>
        <end position="12"/>
    </location>
</feature>
<dbReference type="Proteomes" id="UP001224890">
    <property type="component" value="Unassembled WGS sequence"/>
</dbReference>
<accession>A0AAJ0ASL2</accession>
<gene>
    <name evidence="2" type="ORF">BDP55DRAFT_657036</name>
</gene>
<feature type="compositionally biased region" description="Basic and acidic residues" evidence="1">
    <location>
        <begin position="23"/>
        <end position="39"/>
    </location>
</feature>
<dbReference type="AlphaFoldDB" id="A0AAJ0ASL2"/>
<dbReference type="RefSeq" id="XP_060431881.1">
    <property type="nucleotide sequence ID" value="XM_060574395.1"/>
</dbReference>
<keyword evidence="3" id="KW-1185">Reference proteome</keyword>
<protein>
    <submittedName>
        <fullName evidence="2">Uncharacterized protein</fullName>
    </submittedName>
</protein>
<sequence>MPPSQTAKTTYPPTGPAPVATTHDAHRDLLKDRQEKGGHALEMSGFPSKEDITNSCKLGSPWLLDCPARNPRPVRPQNALGSDMGFCLIRIGLFRNQFSQPLAEHLTHGGHGLWPARLLVGRHGSRGLRNRRQQKHA</sequence>
<comment type="caution">
    <text evidence="2">The sequence shown here is derived from an EMBL/GenBank/DDBJ whole genome shotgun (WGS) entry which is preliminary data.</text>
</comment>
<proteinExistence type="predicted"/>
<name>A0AAJ0ASL2_9PEZI</name>